<feature type="chain" id="PRO_5004795282" description="Lipoprotein" evidence="1">
    <location>
        <begin position="23"/>
        <end position="167"/>
    </location>
</feature>
<keyword evidence="1" id="KW-0732">Signal</keyword>
<protein>
    <recommendedName>
        <fullName evidence="4">Lipoprotein</fullName>
    </recommendedName>
</protein>
<evidence type="ECO:0000313" key="2">
    <source>
        <dbReference type="EMBL" id="AHG88539.1"/>
    </source>
</evidence>
<accession>W0RBQ6</accession>
<dbReference type="HOGENOM" id="CLU_1592189_0_0_0"/>
<evidence type="ECO:0008006" key="4">
    <source>
        <dbReference type="Google" id="ProtNLM"/>
    </source>
</evidence>
<feature type="signal peptide" evidence="1">
    <location>
        <begin position="1"/>
        <end position="22"/>
    </location>
</feature>
<keyword evidence="3" id="KW-1185">Reference proteome</keyword>
<dbReference type="Proteomes" id="UP000019151">
    <property type="component" value="Chromosome"/>
</dbReference>
<gene>
    <name evidence="2" type="ORF">J421_1002</name>
</gene>
<evidence type="ECO:0000313" key="3">
    <source>
        <dbReference type="Proteomes" id="UP000019151"/>
    </source>
</evidence>
<dbReference type="KEGG" id="gba:J421_1002"/>
<organism evidence="2 3">
    <name type="scientific">Gemmatirosa kalamazoonensis</name>
    <dbReference type="NCBI Taxonomy" id="861299"/>
    <lineage>
        <taxon>Bacteria</taxon>
        <taxon>Pseudomonadati</taxon>
        <taxon>Gemmatimonadota</taxon>
        <taxon>Gemmatimonadia</taxon>
        <taxon>Gemmatimonadales</taxon>
        <taxon>Gemmatimonadaceae</taxon>
        <taxon>Gemmatirosa</taxon>
    </lineage>
</organism>
<sequence>MRRTVRLGLAASLALGACGGDADAPAGPAHVTHKMVGTYALRATFPTFVPDVRRSSTTEPSEATLTGTLVVGDTVVATDPAHIGFPDVRLTDVLCTAPGRCDPSESFTSFTTLFVVENSVTFGFSTFGGGRTLHFDGPFAGDSVAGTAWVQLGTSRYDGTFVARKQR</sequence>
<reference evidence="2 3" key="1">
    <citation type="journal article" date="2014" name="Genome Announc.">
        <title>Genome Sequence and Methylome of Soil Bacterium Gemmatirosa kalamazoonensis KBS708T, a Member of the Rarely Cultivated Gemmatimonadetes Phylum.</title>
        <authorList>
            <person name="Debruyn J.M."/>
            <person name="Radosevich M."/>
            <person name="Wommack K.E."/>
            <person name="Polson S.W."/>
            <person name="Hauser L.J."/>
            <person name="Fawaz M.N."/>
            <person name="Korlach J."/>
            <person name="Tsai Y.C."/>
        </authorList>
    </citation>
    <scope>NUCLEOTIDE SEQUENCE [LARGE SCALE GENOMIC DNA]</scope>
    <source>
        <strain evidence="2 3">KBS708</strain>
    </source>
</reference>
<name>W0RBQ6_9BACT</name>
<dbReference type="PROSITE" id="PS51257">
    <property type="entry name" value="PROKAR_LIPOPROTEIN"/>
    <property type="match status" value="1"/>
</dbReference>
<dbReference type="InParanoid" id="W0RBQ6"/>
<proteinExistence type="predicted"/>
<dbReference type="EMBL" id="CP007128">
    <property type="protein sequence ID" value="AHG88539.1"/>
    <property type="molecule type" value="Genomic_DNA"/>
</dbReference>
<evidence type="ECO:0000256" key="1">
    <source>
        <dbReference type="SAM" id="SignalP"/>
    </source>
</evidence>
<dbReference type="AlphaFoldDB" id="W0RBQ6"/>